<dbReference type="VEuPathDB" id="TrichDB:TVAGG3_0577660"/>
<feature type="region of interest" description="Disordered" evidence="1">
    <location>
        <begin position="404"/>
        <end position="432"/>
    </location>
</feature>
<feature type="compositionally biased region" description="Low complexity" evidence="1">
    <location>
        <begin position="471"/>
        <end position="487"/>
    </location>
</feature>
<feature type="compositionally biased region" description="Gly residues" evidence="1">
    <location>
        <begin position="169"/>
        <end position="180"/>
    </location>
</feature>
<accession>A2DEL8</accession>
<dbReference type="EMBL" id="DS113192">
    <property type="protein sequence ID" value="EAY21145.1"/>
    <property type="molecule type" value="Genomic_DNA"/>
</dbReference>
<organism evidence="2 3">
    <name type="scientific">Trichomonas vaginalis (strain ATCC PRA-98 / G3)</name>
    <dbReference type="NCBI Taxonomy" id="412133"/>
    <lineage>
        <taxon>Eukaryota</taxon>
        <taxon>Metamonada</taxon>
        <taxon>Parabasalia</taxon>
        <taxon>Trichomonadida</taxon>
        <taxon>Trichomonadidae</taxon>
        <taxon>Trichomonas</taxon>
    </lineage>
</organism>
<proteinExistence type="predicted"/>
<feature type="region of interest" description="Disordered" evidence="1">
    <location>
        <begin position="458"/>
        <end position="489"/>
    </location>
</feature>
<evidence type="ECO:0000313" key="3">
    <source>
        <dbReference type="Proteomes" id="UP000001542"/>
    </source>
</evidence>
<protein>
    <submittedName>
        <fullName evidence="2">Uncharacterized protein</fullName>
    </submittedName>
</protein>
<evidence type="ECO:0000256" key="1">
    <source>
        <dbReference type="SAM" id="MobiDB-lite"/>
    </source>
</evidence>
<name>A2DEL8_TRIV3</name>
<feature type="compositionally biased region" description="Basic and acidic residues" evidence="1">
    <location>
        <begin position="404"/>
        <end position="423"/>
    </location>
</feature>
<feature type="compositionally biased region" description="Basic and acidic residues" evidence="1">
    <location>
        <begin position="379"/>
        <end position="388"/>
    </location>
</feature>
<feature type="compositionally biased region" description="Basic and acidic residues" evidence="1">
    <location>
        <begin position="120"/>
        <end position="129"/>
    </location>
</feature>
<sequence>MTSLKPDANKIYLQNNSKYANQEFADLIPLDNKVKFHKTGLTIGRIVADPKKEKEAEMAKTIMKSDWVAGKLVDKPIRDMQSELTFDQIAEEQAAEKKAQKRMKSWGRSGMQAGTGRRQPYQEERRIPQRPDPALLEPEPDPEKERMAIQQEMANRFGGTPINDSSRRGGYGGFRFGGRGRQQVSMPSERSWQTPVQRYGKPISSLADSNLPVGGGFTEKAVTSQSQPRMRRKAEDIKAYMAAHEKKEEDSDRSSSSMDEIEMERLGLNKSSSSDDESGSIKEDPDQPRIIYSRRFGYMLPDGTSVKMPEEEEEDKHEKEKKRAPPRSKYQDAVSINPLYDLREIEEEKGETTVKRRGGVAGHKEVRLVGAAAQQQEEENQRKREEQQSKIMALKAAQEEIERLKEAKKQKEQEKKKKNKMDEAIEEQLNQGKGLNRWINVHEVQEQSIENQKMLEENQMNKDKNTRRRFIPSQSDSPQSSISPVSSGTAVQLDDKFYDKIRDLITTTITDLYGTTADRPLYPLYMKEKPVDENNLLQLKEKTDFVRPGVVLRDRISRLPMRSQDPPGAFNIDTDYNAIEATDFNTKTNFNEEEEHVFVEEEEIVVIEEEEIIEEVPADQAKEQPDNNADLDAQADDEEA</sequence>
<dbReference type="VEuPathDB" id="TrichDB:TVAG_283150"/>
<dbReference type="RefSeq" id="XP_001582131.1">
    <property type="nucleotide sequence ID" value="XM_001582081.1"/>
</dbReference>
<keyword evidence="3" id="KW-1185">Reference proteome</keyword>
<reference evidence="2" key="2">
    <citation type="journal article" date="2007" name="Science">
        <title>Draft genome sequence of the sexually transmitted pathogen Trichomonas vaginalis.</title>
        <authorList>
            <person name="Carlton J.M."/>
            <person name="Hirt R.P."/>
            <person name="Silva J.C."/>
            <person name="Delcher A.L."/>
            <person name="Schatz M."/>
            <person name="Zhao Q."/>
            <person name="Wortman J.R."/>
            <person name="Bidwell S.L."/>
            <person name="Alsmark U.C.M."/>
            <person name="Besteiro S."/>
            <person name="Sicheritz-Ponten T."/>
            <person name="Noel C.J."/>
            <person name="Dacks J.B."/>
            <person name="Foster P.G."/>
            <person name="Simillion C."/>
            <person name="Van de Peer Y."/>
            <person name="Miranda-Saavedra D."/>
            <person name="Barton G.J."/>
            <person name="Westrop G.D."/>
            <person name="Mueller S."/>
            <person name="Dessi D."/>
            <person name="Fiori P.L."/>
            <person name="Ren Q."/>
            <person name="Paulsen I."/>
            <person name="Zhang H."/>
            <person name="Bastida-Corcuera F.D."/>
            <person name="Simoes-Barbosa A."/>
            <person name="Brown M.T."/>
            <person name="Hayes R.D."/>
            <person name="Mukherjee M."/>
            <person name="Okumura C.Y."/>
            <person name="Schneider R."/>
            <person name="Smith A.J."/>
            <person name="Vanacova S."/>
            <person name="Villalvazo M."/>
            <person name="Haas B.J."/>
            <person name="Pertea M."/>
            <person name="Feldblyum T.V."/>
            <person name="Utterback T.R."/>
            <person name="Shu C.L."/>
            <person name="Osoegawa K."/>
            <person name="de Jong P.J."/>
            <person name="Hrdy I."/>
            <person name="Horvathova L."/>
            <person name="Zubacova Z."/>
            <person name="Dolezal P."/>
            <person name="Malik S.B."/>
            <person name="Logsdon J.M. Jr."/>
            <person name="Henze K."/>
            <person name="Gupta A."/>
            <person name="Wang C.C."/>
            <person name="Dunne R.L."/>
            <person name="Upcroft J.A."/>
            <person name="Upcroft P."/>
            <person name="White O."/>
            <person name="Salzberg S.L."/>
            <person name="Tang P."/>
            <person name="Chiu C.-H."/>
            <person name="Lee Y.-S."/>
            <person name="Embley T.M."/>
            <person name="Coombs G.H."/>
            <person name="Mottram J.C."/>
            <person name="Tachezy J."/>
            <person name="Fraser-Liggett C.M."/>
            <person name="Johnson P.J."/>
        </authorList>
    </citation>
    <scope>NUCLEOTIDE SEQUENCE [LARGE SCALE GENOMIC DNA]</scope>
    <source>
        <strain evidence="2">G3</strain>
    </source>
</reference>
<feature type="compositionally biased region" description="Polar residues" evidence="1">
    <location>
        <begin position="182"/>
        <end position="196"/>
    </location>
</feature>
<dbReference type="Proteomes" id="UP000001542">
    <property type="component" value="Unassembled WGS sequence"/>
</dbReference>
<dbReference type="InParanoid" id="A2DEL8"/>
<gene>
    <name evidence="2" type="ORF">TVAG_283150</name>
</gene>
<dbReference type="SMR" id="A2DEL8"/>
<feature type="compositionally biased region" description="Basic and acidic residues" evidence="1">
    <location>
        <begin position="233"/>
        <end position="253"/>
    </location>
</feature>
<feature type="region of interest" description="Disordered" evidence="1">
    <location>
        <begin position="613"/>
        <end position="640"/>
    </location>
</feature>
<dbReference type="AlphaFoldDB" id="A2DEL8"/>
<evidence type="ECO:0000313" key="2">
    <source>
        <dbReference type="EMBL" id="EAY21145.1"/>
    </source>
</evidence>
<dbReference type="KEGG" id="tva:5466693"/>
<feature type="region of interest" description="Disordered" evidence="1">
    <location>
        <begin position="95"/>
        <end position="140"/>
    </location>
</feature>
<feature type="region of interest" description="Disordered" evidence="1">
    <location>
        <begin position="157"/>
        <end position="335"/>
    </location>
</feature>
<reference evidence="2" key="1">
    <citation type="submission" date="2006-10" db="EMBL/GenBank/DDBJ databases">
        <authorList>
            <person name="Amadeo P."/>
            <person name="Zhao Q."/>
            <person name="Wortman J."/>
            <person name="Fraser-Liggett C."/>
            <person name="Carlton J."/>
        </authorList>
    </citation>
    <scope>NUCLEOTIDE SEQUENCE</scope>
    <source>
        <strain evidence="2">G3</strain>
    </source>
</reference>
<feature type="region of interest" description="Disordered" evidence="1">
    <location>
        <begin position="370"/>
        <end position="389"/>
    </location>
</feature>